<accession>A0ACD4CYQ1</accession>
<organism evidence="1 2">
    <name type="scientific">Phyllobacterium zundukense</name>
    <dbReference type="NCBI Taxonomy" id="1867719"/>
    <lineage>
        <taxon>Bacteria</taxon>
        <taxon>Pseudomonadati</taxon>
        <taxon>Pseudomonadota</taxon>
        <taxon>Alphaproteobacteria</taxon>
        <taxon>Hyphomicrobiales</taxon>
        <taxon>Phyllobacteriaceae</taxon>
        <taxon>Phyllobacterium</taxon>
    </lineage>
</organism>
<geneLocation type="plasmid" evidence="1 2">
    <name>p_unnamed1</name>
</geneLocation>
<gene>
    <name evidence="1" type="primary">metG</name>
    <name evidence="1" type="ORF">N8E88_07455</name>
</gene>
<keyword evidence="2" id="KW-1185">Reference proteome</keyword>
<name>A0ACD4CYQ1_9HYPH</name>
<proteinExistence type="predicted"/>
<reference evidence="1" key="1">
    <citation type="submission" date="2022-09" db="EMBL/GenBank/DDBJ databases">
        <title>Interaction between co-microsymbionts with complementary sets of symbiotic genes in legume-rhizobium systems.</title>
        <authorList>
            <person name="Safronova V."/>
            <person name="Sazanova A."/>
            <person name="Afonin A."/>
            <person name="Chirak E."/>
        </authorList>
    </citation>
    <scope>NUCLEOTIDE SEQUENCE</scope>
    <source>
        <strain evidence="1">A18/3m</strain>
    </source>
</reference>
<keyword evidence="1" id="KW-0436">Ligase</keyword>
<evidence type="ECO:0000313" key="1">
    <source>
        <dbReference type="EMBL" id="UXN58762.1"/>
    </source>
</evidence>
<keyword evidence="1" id="KW-0614">Plasmid</keyword>
<dbReference type="EMBL" id="CP104972">
    <property type="protein sequence ID" value="UXN58762.1"/>
    <property type="molecule type" value="Genomic_DNA"/>
</dbReference>
<dbReference type="Proteomes" id="UP001061991">
    <property type="component" value="Plasmid p_unnamed1"/>
</dbReference>
<sequence length="555" mass="62461">MAKALITSALPYINGIKHLGNLAGSLLPADIHARYRRQIGDETLFICATDEHGTPAELAAAEAGIDISDYCREQHELQADIYRRLNLSFDHFGRSSSAQNHALTQHFFQCLDEHGFIEERTLEQVYSPVDGRFLPDRYIVGTCPHCGFNRARGDQCERCTRPLDPLDLIEPQSALSGSTALEVRPTRHLFLRQSALVKDLEAWIDSRKGWPRLVTTIARKWLDEGIQDRCITRDLSWGVPVPKIGYEGKVFYVWFDAPIAYIAATQEWADIAPQSRDWRYWWWDPVDVDYIQFLGKDNVPFHAVSFPCTLIGSGEPWKTVDVIKGVNWLTYEGGKFSTSQRRGVFLDQALDLLPADYWRWWLASNAPENGDTDFSFERFAADVNNDLADIFGNLVNRTLTFLATRYDGVIPHQGNAAEPEERLNAELDHRLDALQSHHKALAFRKAADEVRSIWRLANGYLAAQAPWSVIGKDADRAAVIVRTGVNLVAIAATVAAPFIPETVDRVLEALGNGDRSWPPSLTTLKGGQSVKVPYLLFAKLTPEWVSERQQQFGGN</sequence>
<dbReference type="EC" id="6.1.1.10" evidence="1"/>
<evidence type="ECO:0000313" key="2">
    <source>
        <dbReference type="Proteomes" id="UP001061991"/>
    </source>
</evidence>
<protein>
    <submittedName>
        <fullName evidence="1">Methionine--tRNA ligase</fullName>
        <ecNumber evidence="1">6.1.1.10</ecNumber>
    </submittedName>
</protein>